<feature type="transmembrane region" description="Helical" evidence="8">
    <location>
        <begin position="160"/>
        <end position="179"/>
    </location>
</feature>
<feature type="transmembrane region" description="Helical" evidence="8">
    <location>
        <begin position="314"/>
        <end position="338"/>
    </location>
</feature>
<evidence type="ECO:0000256" key="6">
    <source>
        <dbReference type="ARBA" id="ARBA00023170"/>
    </source>
</evidence>
<reference evidence="9" key="3">
    <citation type="submission" date="2007-09" db="EMBL/GenBank/DDBJ databases">
        <title>Characterization of Tribolium castaneum chemoreceptors.</title>
        <authorList>
            <person name="Abdel-latief M."/>
        </authorList>
    </citation>
    <scope>NUCLEOTIDE SEQUENCE</scope>
    <source>
        <tissue evidence="9">Gustatory organ</tissue>
    </source>
</reference>
<gene>
    <name evidence="10" type="primary">gr49</name>
    <name evidence="9" type="synonym">Gr101</name>
</gene>
<dbReference type="Pfam" id="PF08395">
    <property type="entry name" value="7tm_7"/>
    <property type="match status" value="1"/>
</dbReference>
<comment type="subcellular location">
    <subcellularLocation>
        <location evidence="1 8">Cell membrane</location>
        <topology evidence="1 8">Multi-pass membrane protein</topology>
    </subcellularLocation>
</comment>
<evidence type="ECO:0000256" key="1">
    <source>
        <dbReference type="ARBA" id="ARBA00004651"/>
    </source>
</evidence>
<sequence>MCQIKNKLLLLDSSTQPNYLILSNKNNTYLVLNKYLLVKHSKPKMPLLPKTPLPLTLLYKLLGIIQFPISAHFSFMSRFLCLPFYSYFFYLSYIYTTYSRKLSGIFKYIDQMAGYTGFLAMLTSMVMFYKRSNDLKTLLSNLESIQIYSIKPKERNSNHWVRSGLFALITGNVLFYPFLPSDVSYNLFSFVPLVVNALDHLFLNDILSDICDKFEQINQHFRRQIKSVDLFVIFPLTKAEKVRNLKEDEVTFSVQKIQELSHLHYKLANFTVKISGLFEITTITAMVMWFGYVIDTMYLFIHIRSRQEDTDTLVVIYTFNLFYLCFCFYWLLVMVAMFSRTQQSANKTATFVHEIWNKYALKNEVDKRVRHLQLVAIRLLNTKLQFTAKDFFNLDWTFCHMVSHKWLNYINQFEANFR</sequence>
<dbReference type="RefSeq" id="NP_001137597.1">
    <property type="nucleotide sequence ID" value="NM_001144125.1"/>
</dbReference>
<dbReference type="KEGG" id="tca:657897"/>
<name>A2AXB1_TRICA</name>
<evidence type="ECO:0000256" key="8">
    <source>
        <dbReference type="RuleBase" id="RU363108"/>
    </source>
</evidence>
<evidence type="ECO:0000256" key="3">
    <source>
        <dbReference type="ARBA" id="ARBA00022692"/>
    </source>
</evidence>
<accession>A2AXB1</accession>
<organism evidence="10">
    <name type="scientific">Tribolium castaneum</name>
    <name type="common">Red flour beetle</name>
    <dbReference type="NCBI Taxonomy" id="7070"/>
    <lineage>
        <taxon>Eukaryota</taxon>
        <taxon>Metazoa</taxon>
        <taxon>Ecdysozoa</taxon>
        <taxon>Arthropoda</taxon>
        <taxon>Hexapoda</taxon>
        <taxon>Insecta</taxon>
        <taxon>Pterygota</taxon>
        <taxon>Neoptera</taxon>
        <taxon>Endopterygota</taxon>
        <taxon>Coleoptera</taxon>
        <taxon>Polyphaga</taxon>
        <taxon>Cucujiformia</taxon>
        <taxon>Tenebrionidae</taxon>
        <taxon>Tenebrionidae incertae sedis</taxon>
        <taxon>Tribolium</taxon>
    </lineage>
</organism>
<evidence type="ECO:0000256" key="7">
    <source>
        <dbReference type="ARBA" id="ARBA00023224"/>
    </source>
</evidence>
<keyword evidence="2 8" id="KW-1003">Cell membrane</keyword>
<keyword evidence="6 8" id="KW-0675">Receptor</keyword>
<proteinExistence type="inferred from homology"/>
<dbReference type="InterPro" id="IPR013604">
    <property type="entry name" value="7TM_chemorcpt"/>
</dbReference>
<keyword evidence="5 8" id="KW-0472">Membrane</keyword>
<dbReference type="HOGENOM" id="CLU_753019_0_0_1"/>
<reference evidence="10" key="2">
    <citation type="journal article" date="2007" name="PLoS ONE">
        <title>A Family of Chemoreceptors in Tribolium castaneum (Tenebrionidae: Coleoptera).</title>
        <authorList>
            <person name="Abdel-Latief M."/>
        </authorList>
    </citation>
    <scope>NUCLEOTIDE SEQUENCE</scope>
</reference>
<dbReference type="GO" id="GO:0050909">
    <property type="term" value="P:sensory perception of taste"/>
    <property type="evidence" value="ECO:0007669"/>
    <property type="project" value="InterPro"/>
</dbReference>
<evidence type="ECO:0000256" key="5">
    <source>
        <dbReference type="ARBA" id="ARBA00023136"/>
    </source>
</evidence>
<dbReference type="EMBL" id="EU170092">
    <property type="protein sequence ID" value="ABY40617.1"/>
    <property type="molecule type" value="Genomic_DNA"/>
</dbReference>
<dbReference type="OrthoDB" id="6425201at2759"/>
<reference evidence="10" key="1">
    <citation type="submission" date="2006-07" db="EMBL/GenBank/DDBJ databases">
        <authorList>
            <person name="Abdel-latief M."/>
        </authorList>
    </citation>
    <scope>NUCLEOTIDE SEQUENCE</scope>
</reference>
<evidence type="ECO:0000313" key="10">
    <source>
        <dbReference type="EMBL" id="CAL23182.1"/>
    </source>
</evidence>
<keyword evidence="4 8" id="KW-1133">Transmembrane helix</keyword>
<dbReference type="GeneID" id="657897"/>
<keyword evidence="7 8" id="KW-0807">Transducer</keyword>
<evidence type="ECO:0000256" key="4">
    <source>
        <dbReference type="ARBA" id="ARBA00022989"/>
    </source>
</evidence>
<keyword evidence="3 8" id="KW-0812">Transmembrane</keyword>
<evidence type="ECO:0000256" key="2">
    <source>
        <dbReference type="ARBA" id="ARBA00022475"/>
    </source>
</evidence>
<dbReference type="GO" id="GO:0005886">
    <property type="term" value="C:plasma membrane"/>
    <property type="evidence" value="ECO:0007669"/>
    <property type="project" value="UniProtKB-SubCell"/>
</dbReference>
<comment type="similarity">
    <text evidence="8">Belongs to the insect chemoreceptor superfamily. Gustatory receptor (GR) family.</text>
</comment>
<dbReference type="EMBL" id="AM292370">
    <property type="protein sequence ID" value="CAL23182.1"/>
    <property type="molecule type" value="Genomic_DNA"/>
</dbReference>
<protein>
    <recommendedName>
        <fullName evidence="8">Gustatory receptor</fullName>
    </recommendedName>
</protein>
<dbReference type="PANTHER" id="PTHR21143">
    <property type="entry name" value="INVERTEBRATE GUSTATORY RECEPTOR"/>
    <property type="match status" value="1"/>
</dbReference>
<dbReference type="GO" id="GO:0007165">
    <property type="term" value="P:signal transduction"/>
    <property type="evidence" value="ECO:0007669"/>
    <property type="project" value="UniProtKB-KW"/>
</dbReference>
<comment type="function">
    <text evidence="8">Gustatory receptor which mediates acceptance or avoidance behavior, depending on its substrates.</text>
</comment>
<evidence type="ECO:0000313" key="9">
    <source>
        <dbReference type="EMBL" id="ABY40617.1"/>
    </source>
</evidence>
<feature type="transmembrane region" description="Helical" evidence="8">
    <location>
        <begin position="274"/>
        <end position="294"/>
    </location>
</feature>
<feature type="transmembrane region" description="Helical" evidence="8">
    <location>
        <begin position="79"/>
        <end position="96"/>
    </location>
</feature>
<dbReference type="PANTHER" id="PTHR21143:SF133">
    <property type="entry name" value="GUSTATORY AND PHEROMONE RECEPTOR 32A-RELATED"/>
    <property type="match status" value="1"/>
</dbReference>
<comment type="caution">
    <text evidence="8">Lacks conserved residue(s) required for the propagation of feature annotation.</text>
</comment>
<feature type="transmembrane region" description="Helical" evidence="8">
    <location>
        <begin position="108"/>
        <end position="129"/>
    </location>
</feature>
<dbReference type="CTD" id="657897"/>
<dbReference type="AlphaFoldDB" id="A2AXB1"/>